<dbReference type="Gene3D" id="1.10.357.10">
    <property type="entry name" value="Tetracycline Repressor, domain 2"/>
    <property type="match status" value="1"/>
</dbReference>
<keyword evidence="5" id="KW-1185">Reference proteome</keyword>
<dbReference type="InterPro" id="IPR001647">
    <property type="entry name" value="HTH_TetR"/>
</dbReference>
<sequence>MLSTMTTDSATGRDRSASTRERLLDAAVEAFATSGFAGTTTRDIASRAGMSPAAVYVHHATKEDLLFEISRRGHRSAVQIIEKASQSSTDPVIQVRHMVAEFSRWHAVNSRVGRIVQYEFDALTPEHRAEIAEYRRAIEALMRDALEAGVEAGTMTVSDAKGTALALLSLSIDLVRWYNPSGATTPDEIAALHGDLALRMVGAAA</sequence>
<dbReference type="STRING" id="1736691.SAMN06295964_2170"/>
<reference evidence="5" key="1">
    <citation type="submission" date="2017-02" db="EMBL/GenBank/DDBJ databases">
        <authorList>
            <person name="Varghese N."/>
            <person name="Submissions S."/>
        </authorList>
    </citation>
    <scope>NUCLEOTIDE SEQUENCE [LARGE SCALE GENOMIC DNA]</scope>
    <source>
        <strain evidence="5">9H-4</strain>
    </source>
</reference>
<dbReference type="PROSITE" id="PS50977">
    <property type="entry name" value="HTH_TETR_2"/>
    <property type="match status" value="1"/>
</dbReference>
<dbReference type="PRINTS" id="PR00455">
    <property type="entry name" value="HTHTETR"/>
</dbReference>
<dbReference type="SUPFAM" id="SSF46689">
    <property type="entry name" value="Homeodomain-like"/>
    <property type="match status" value="1"/>
</dbReference>
<evidence type="ECO:0000256" key="1">
    <source>
        <dbReference type="ARBA" id="ARBA00023125"/>
    </source>
</evidence>
<dbReference type="EMBL" id="LT796768">
    <property type="protein sequence ID" value="SKB08455.1"/>
    <property type="molecule type" value="Genomic_DNA"/>
</dbReference>
<proteinExistence type="predicted"/>
<feature type="domain" description="HTH tetR-type" evidence="3">
    <location>
        <begin position="17"/>
        <end position="77"/>
    </location>
</feature>
<dbReference type="PANTHER" id="PTHR30055">
    <property type="entry name" value="HTH-TYPE TRANSCRIPTIONAL REGULATOR RUTR"/>
    <property type="match status" value="1"/>
</dbReference>
<dbReference type="Pfam" id="PF00440">
    <property type="entry name" value="TetR_N"/>
    <property type="match status" value="1"/>
</dbReference>
<dbReference type="RefSeq" id="WP_172806337.1">
    <property type="nucleotide sequence ID" value="NZ_LT796768.1"/>
</dbReference>
<dbReference type="GO" id="GO:0003700">
    <property type="term" value="F:DNA-binding transcription factor activity"/>
    <property type="evidence" value="ECO:0007669"/>
    <property type="project" value="TreeGrafter"/>
</dbReference>
<protein>
    <submittedName>
        <fullName evidence="4">Transcriptional regulator, TetR family</fullName>
    </submittedName>
</protein>
<accession>A0A1T4Z4H2</accession>
<dbReference type="PANTHER" id="PTHR30055:SF200">
    <property type="entry name" value="HTH-TYPE TRANSCRIPTIONAL REPRESSOR BDCR"/>
    <property type="match status" value="1"/>
</dbReference>
<feature type="DNA-binding region" description="H-T-H motif" evidence="2">
    <location>
        <begin position="40"/>
        <end position="59"/>
    </location>
</feature>
<organism evidence="4 5">
    <name type="scientific">Aeromicrobium choanae</name>
    <dbReference type="NCBI Taxonomy" id="1736691"/>
    <lineage>
        <taxon>Bacteria</taxon>
        <taxon>Bacillati</taxon>
        <taxon>Actinomycetota</taxon>
        <taxon>Actinomycetes</taxon>
        <taxon>Propionibacteriales</taxon>
        <taxon>Nocardioidaceae</taxon>
        <taxon>Aeromicrobium</taxon>
    </lineage>
</organism>
<evidence type="ECO:0000256" key="2">
    <source>
        <dbReference type="PROSITE-ProRule" id="PRU00335"/>
    </source>
</evidence>
<keyword evidence="1 2" id="KW-0238">DNA-binding</keyword>
<name>A0A1T4Z4H2_9ACTN</name>
<dbReference type="Pfam" id="PF17932">
    <property type="entry name" value="TetR_C_24"/>
    <property type="match status" value="1"/>
</dbReference>
<gene>
    <name evidence="4" type="ORF">SAMN06295964_2170</name>
</gene>
<dbReference type="InterPro" id="IPR036271">
    <property type="entry name" value="Tet_transcr_reg_TetR-rel_C_sf"/>
</dbReference>
<dbReference type="Proteomes" id="UP000191040">
    <property type="component" value="Chromosome I"/>
</dbReference>
<evidence type="ECO:0000259" key="3">
    <source>
        <dbReference type="PROSITE" id="PS50977"/>
    </source>
</evidence>
<dbReference type="InterPro" id="IPR009057">
    <property type="entry name" value="Homeodomain-like_sf"/>
</dbReference>
<evidence type="ECO:0000313" key="5">
    <source>
        <dbReference type="Proteomes" id="UP000191040"/>
    </source>
</evidence>
<dbReference type="GO" id="GO:0000976">
    <property type="term" value="F:transcription cis-regulatory region binding"/>
    <property type="evidence" value="ECO:0007669"/>
    <property type="project" value="TreeGrafter"/>
</dbReference>
<dbReference type="InterPro" id="IPR041490">
    <property type="entry name" value="KstR2_TetR_C"/>
</dbReference>
<dbReference type="InterPro" id="IPR050109">
    <property type="entry name" value="HTH-type_TetR-like_transc_reg"/>
</dbReference>
<dbReference type="AlphaFoldDB" id="A0A1T4Z4H2"/>
<dbReference type="SUPFAM" id="SSF48498">
    <property type="entry name" value="Tetracyclin repressor-like, C-terminal domain"/>
    <property type="match status" value="1"/>
</dbReference>
<evidence type="ECO:0000313" key="4">
    <source>
        <dbReference type="EMBL" id="SKB08455.1"/>
    </source>
</evidence>